<accession>A0ACC1HWS0</accession>
<gene>
    <name evidence="1" type="ORF">EV182_001373</name>
</gene>
<organism evidence="1 2">
    <name type="scientific">Spiromyces aspiralis</name>
    <dbReference type="NCBI Taxonomy" id="68401"/>
    <lineage>
        <taxon>Eukaryota</taxon>
        <taxon>Fungi</taxon>
        <taxon>Fungi incertae sedis</taxon>
        <taxon>Zoopagomycota</taxon>
        <taxon>Kickxellomycotina</taxon>
        <taxon>Kickxellomycetes</taxon>
        <taxon>Kickxellales</taxon>
        <taxon>Kickxellaceae</taxon>
        <taxon>Spiromyces</taxon>
    </lineage>
</organism>
<keyword evidence="2" id="KW-1185">Reference proteome</keyword>
<dbReference type="EMBL" id="JAMZIH010000191">
    <property type="protein sequence ID" value="KAJ1679765.1"/>
    <property type="molecule type" value="Genomic_DNA"/>
</dbReference>
<protein>
    <submittedName>
        <fullName evidence="1">Uncharacterized protein</fullName>
    </submittedName>
</protein>
<sequence>MTTGSTDSGAEKKVAVVDELEPYSQMAKKASYLALSRDVIEQALKRLGKASRKRGKAKASSRQGGLDYRVDMPDHVAKMLQLRVVLSSMKASQMLANNQAGGARAHGQCPAGFVVVNPQDVADHTCDLARQEGYPELPGVQCVLEYHYKAGLATGNNQVLSTNWLDRHTAETVWRVGLTAPQNVHGRTISEAGLVEIYQELSAVPEPGEEWTGPGVRLIDVRYRKRRGVPEAEVATDAWVPMYNLNRMLGVHVSGRIINQFFGASVEDADGCAMRGPLRIAVAADPATVDLGAQLWRLATYANLM</sequence>
<reference evidence="1" key="1">
    <citation type="submission" date="2022-06" db="EMBL/GenBank/DDBJ databases">
        <title>Phylogenomic reconstructions and comparative analyses of Kickxellomycotina fungi.</title>
        <authorList>
            <person name="Reynolds N.K."/>
            <person name="Stajich J.E."/>
            <person name="Barry K."/>
            <person name="Grigoriev I.V."/>
            <person name="Crous P."/>
            <person name="Smith M.E."/>
        </authorList>
    </citation>
    <scope>NUCLEOTIDE SEQUENCE</scope>
    <source>
        <strain evidence="1">RSA 2271</strain>
    </source>
</reference>
<name>A0ACC1HWS0_9FUNG</name>
<evidence type="ECO:0000313" key="1">
    <source>
        <dbReference type="EMBL" id="KAJ1679765.1"/>
    </source>
</evidence>
<dbReference type="Proteomes" id="UP001145114">
    <property type="component" value="Unassembled WGS sequence"/>
</dbReference>
<proteinExistence type="predicted"/>
<evidence type="ECO:0000313" key="2">
    <source>
        <dbReference type="Proteomes" id="UP001145114"/>
    </source>
</evidence>
<comment type="caution">
    <text evidence="1">The sequence shown here is derived from an EMBL/GenBank/DDBJ whole genome shotgun (WGS) entry which is preliminary data.</text>
</comment>